<feature type="domain" description="G-protein coupled receptors family 1 profile" evidence="8">
    <location>
        <begin position="1"/>
        <end position="160"/>
    </location>
</feature>
<keyword evidence="2" id="KW-1003">Cell membrane</keyword>
<dbReference type="Pfam" id="PF00001">
    <property type="entry name" value="7tm_1"/>
    <property type="match status" value="1"/>
</dbReference>
<evidence type="ECO:0000256" key="7">
    <source>
        <dbReference type="SAM" id="Phobius"/>
    </source>
</evidence>
<comment type="caution">
    <text evidence="9">The sequence shown here is derived from an EMBL/GenBank/DDBJ whole genome shotgun (WGS) entry which is preliminary data.</text>
</comment>
<reference evidence="9" key="1">
    <citation type="submission" date="2021-04" db="EMBL/GenBank/DDBJ databases">
        <authorList>
            <consortium name="Molecular Ecology Group"/>
        </authorList>
    </citation>
    <scope>NUCLEOTIDE SEQUENCE</scope>
</reference>
<dbReference type="InterPro" id="IPR017452">
    <property type="entry name" value="GPCR_Rhodpsn_7TM"/>
</dbReference>
<evidence type="ECO:0000256" key="5">
    <source>
        <dbReference type="ARBA" id="ARBA00023136"/>
    </source>
</evidence>
<evidence type="ECO:0000313" key="10">
    <source>
        <dbReference type="Proteomes" id="UP000678393"/>
    </source>
</evidence>
<dbReference type="SUPFAM" id="SSF81321">
    <property type="entry name" value="Family A G protein-coupled receptor-like"/>
    <property type="match status" value="1"/>
</dbReference>
<evidence type="ECO:0000313" key="9">
    <source>
        <dbReference type="EMBL" id="CAG5126197.1"/>
    </source>
</evidence>
<comment type="subcellular location">
    <subcellularLocation>
        <location evidence="1">Cell membrane</location>
        <topology evidence="1">Multi-pass membrane protein</topology>
    </subcellularLocation>
</comment>
<evidence type="ECO:0000256" key="4">
    <source>
        <dbReference type="ARBA" id="ARBA00022989"/>
    </source>
</evidence>
<evidence type="ECO:0000256" key="6">
    <source>
        <dbReference type="ARBA" id="ARBA00023170"/>
    </source>
</evidence>
<dbReference type="PANTHER" id="PTHR24241:SF83">
    <property type="entry name" value="G-PROTEIN COUPLED RECEPTOR 150-RELATED"/>
    <property type="match status" value="1"/>
</dbReference>
<name>A0A8S3Z9F5_9EUPU</name>
<evidence type="ECO:0000256" key="1">
    <source>
        <dbReference type="ARBA" id="ARBA00004651"/>
    </source>
</evidence>
<dbReference type="PANTHER" id="PTHR24241">
    <property type="entry name" value="NEUROPEPTIDE RECEPTOR-RELATED G-PROTEIN COUPLED RECEPTOR"/>
    <property type="match status" value="1"/>
</dbReference>
<dbReference type="GO" id="GO:0004930">
    <property type="term" value="F:G protein-coupled receptor activity"/>
    <property type="evidence" value="ECO:0007669"/>
    <property type="project" value="InterPro"/>
</dbReference>
<keyword evidence="10" id="KW-1185">Reference proteome</keyword>
<evidence type="ECO:0000259" key="8">
    <source>
        <dbReference type="PROSITE" id="PS50262"/>
    </source>
</evidence>
<dbReference type="GO" id="GO:0042277">
    <property type="term" value="F:peptide binding"/>
    <property type="evidence" value="ECO:0007669"/>
    <property type="project" value="TreeGrafter"/>
</dbReference>
<keyword evidence="6" id="KW-0675">Receptor</keyword>
<dbReference type="EMBL" id="CAJHNH020002282">
    <property type="protein sequence ID" value="CAG5126197.1"/>
    <property type="molecule type" value="Genomic_DNA"/>
</dbReference>
<feature type="non-terminal residue" evidence="9">
    <location>
        <position position="1"/>
    </location>
</feature>
<dbReference type="GO" id="GO:0032870">
    <property type="term" value="P:cellular response to hormone stimulus"/>
    <property type="evidence" value="ECO:0007669"/>
    <property type="project" value="TreeGrafter"/>
</dbReference>
<dbReference type="PRINTS" id="PR00237">
    <property type="entry name" value="GPCRRHODOPSN"/>
</dbReference>
<dbReference type="GO" id="GO:0005886">
    <property type="term" value="C:plasma membrane"/>
    <property type="evidence" value="ECO:0007669"/>
    <property type="project" value="UniProtKB-SubCell"/>
</dbReference>
<accession>A0A8S3Z9F5</accession>
<feature type="transmembrane region" description="Helical" evidence="7">
    <location>
        <begin position="144"/>
        <end position="165"/>
    </location>
</feature>
<dbReference type="InterPro" id="IPR000276">
    <property type="entry name" value="GPCR_Rhodpsn"/>
</dbReference>
<dbReference type="AlphaFoldDB" id="A0A8S3Z9F5"/>
<keyword evidence="4 7" id="KW-1133">Transmembrane helix</keyword>
<feature type="transmembrane region" description="Helical" evidence="7">
    <location>
        <begin position="104"/>
        <end position="124"/>
    </location>
</feature>
<organism evidence="9 10">
    <name type="scientific">Candidula unifasciata</name>
    <dbReference type="NCBI Taxonomy" id="100452"/>
    <lineage>
        <taxon>Eukaryota</taxon>
        <taxon>Metazoa</taxon>
        <taxon>Spiralia</taxon>
        <taxon>Lophotrochozoa</taxon>
        <taxon>Mollusca</taxon>
        <taxon>Gastropoda</taxon>
        <taxon>Heterobranchia</taxon>
        <taxon>Euthyneura</taxon>
        <taxon>Panpulmonata</taxon>
        <taxon>Eupulmonata</taxon>
        <taxon>Stylommatophora</taxon>
        <taxon>Helicina</taxon>
        <taxon>Helicoidea</taxon>
        <taxon>Geomitridae</taxon>
        <taxon>Candidula</taxon>
    </lineage>
</organism>
<evidence type="ECO:0000256" key="2">
    <source>
        <dbReference type="ARBA" id="ARBA00022475"/>
    </source>
</evidence>
<dbReference type="Proteomes" id="UP000678393">
    <property type="component" value="Unassembled WGS sequence"/>
</dbReference>
<keyword evidence="5 7" id="KW-0472">Membrane</keyword>
<keyword evidence="3 7" id="KW-0812">Transmembrane</keyword>
<feature type="transmembrane region" description="Helical" evidence="7">
    <location>
        <begin position="39"/>
        <end position="64"/>
    </location>
</feature>
<dbReference type="Gene3D" id="1.20.1070.10">
    <property type="entry name" value="Rhodopsin 7-helix transmembrane proteins"/>
    <property type="match status" value="1"/>
</dbReference>
<sequence length="242" mass="26969">LLCSTPLLYVFHARYDDAKNKTVCENVFRGKPIIHRQAFLTYAALVNFLIPLIILIFCYVRIFLKIARKASDSRTNKRQSFKPGKIQLTSNTTSATLHSAKLKTLRMTVVIVGFFIVCGLPYFFAEMFMSYGDFNKLSTTAYALLGGLAVANSAVNPYIFLLFSVNVKCLRSMKLCPVQTGPNNRQLMYNGSVRSREYSSTPYSRTPITGVSIDAYELTISTTANKPSIATGYNPKIGYISG</sequence>
<proteinExistence type="predicted"/>
<evidence type="ECO:0000256" key="3">
    <source>
        <dbReference type="ARBA" id="ARBA00022692"/>
    </source>
</evidence>
<dbReference type="PROSITE" id="PS50262">
    <property type="entry name" value="G_PROTEIN_RECEP_F1_2"/>
    <property type="match status" value="1"/>
</dbReference>
<gene>
    <name evidence="9" type="ORF">CUNI_LOCUS11755</name>
</gene>
<protein>
    <recommendedName>
        <fullName evidence="8">G-protein coupled receptors family 1 profile domain-containing protein</fullName>
    </recommendedName>
</protein>
<dbReference type="OrthoDB" id="5987909at2759"/>